<keyword evidence="3 6" id="KW-1133">Transmembrane helix</keyword>
<feature type="region of interest" description="Disordered" evidence="5">
    <location>
        <begin position="47"/>
        <end position="75"/>
    </location>
</feature>
<gene>
    <name evidence="7" type="ORF">HJC23_010131</name>
</gene>
<dbReference type="Proteomes" id="UP001516023">
    <property type="component" value="Unassembled WGS sequence"/>
</dbReference>
<dbReference type="PANTHER" id="PTHR38894">
    <property type="entry name" value="TRANSMEMBRANE PROTEIN"/>
    <property type="match status" value="1"/>
</dbReference>
<evidence type="ECO:0000256" key="2">
    <source>
        <dbReference type="ARBA" id="ARBA00022692"/>
    </source>
</evidence>
<evidence type="ECO:0000256" key="5">
    <source>
        <dbReference type="SAM" id="MobiDB-lite"/>
    </source>
</evidence>
<dbReference type="AlphaFoldDB" id="A0ABD3P460"/>
<evidence type="ECO:0008006" key="9">
    <source>
        <dbReference type="Google" id="ProtNLM"/>
    </source>
</evidence>
<dbReference type="PANTHER" id="PTHR38894:SF1">
    <property type="entry name" value="TRANSMEMBRANE PROTEIN"/>
    <property type="match status" value="1"/>
</dbReference>
<evidence type="ECO:0000313" key="8">
    <source>
        <dbReference type="Proteomes" id="UP001516023"/>
    </source>
</evidence>
<dbReference type="EMBL" id="JABMIG020000270">
    <property type="protein sequence ID" value="KAL3783024.1"/>
    <property type="molecule type" value="Genomic_DNA"/>
</dbReference>
<evidence type="ECO:0000256" key="3">
    <source>
        <dbReference type="ARBA" id="ARBA00022989"/>
    </source>
</evidence>
<evidence type="ECO:0000313" key="7">
    <source>
        <dbReference type="EMBL" id="KAL3783024.1"/>
    </source>
</evidence>
<sequence>YPACLVHSQNRRHLTAHARLTMFDANEHIDQPLLNDDQPSWVTMENTDEAGESELPWDRHNSSSSIRGRSKPGGGSVNEDIPKIVLFMRLGNLCAAALLIFGSIGNLTNVLALSKMVLAGYGVCFGGLICCLEVNLSFLRQPIADNFGFLYNPMLRLMFYFLMGMVAWSFGTLLGVISSIALAVLSLFNTFVICRYPGYRAALKEIADMEEERLKKEMNKQIVSRTWRHAVAPSWMSNGE</sequence>
<comment type="caution">
    <text evidence="7">The sequence shown here is derived from an EMBL/GenBank/DDBJ whole genome shotgun (WGS) entry which is preliminary data.</text>
</comment>
<organism evidence="7 8">
    <name type="scientific">Cyclotella cryptica</name>
    <dbReference type="NCBI Taxonomy" id="29204"/>
    <lineage>
        <taxon>Eukaryota</taxon>
        <taxon>Sar</taxon>
        <taxon>Stramenopiles</taxon>
        <taxon>Ochrophyta</taxon>
        <taxon>Bacillariophyta</taxon>
        <taxon>Coscinodiscophyceae</taxon>
        <taxon>Thalassiosirophycidae</taxon>
        <taxon>Stephanodiscales</taxon>
        <taxon>Stephanodiscaceae</taxon>
        <taxon>Cyclotella</taxon>
    </lineage>
</organism>
<proteinExistence type="predicted"/>
<evidence type="ECO:0000256" key="6">
    <source>
        <dbReference type="SAM" id="Phobius"/>
    </source>
</evidence>
<protein>
    <recommendedName>
        <fullName evidence="9">Vesicle transport protein</fullName>
    </recommendedName>
</protein>
<comment type="subcellular location">
    <subcellularLocation>
        <location evidence="1">Membrane</location>
        <topology evidence="1">Multi-pass membrane protein</topology>
    </subcellularLocation>
</comment>
<feature type="transmembrane region" description="Helical" evidence="6">
    <location>
        <begin position="90"/>
        <end position="112"/>
    </location>
</feature>
<feature type="transmembrane region" description="Helical" evidence="6">
    <location>
        <begin position="176"/>
        <end position="194"/>
    </location>
</feature>
<feature type="transmembrane region" description="Helical" evidence="6">
    <location>
        <begin position="118"/>
        <end position="138"/>
    </location>
</feature>
<dbReference type="Pfam" id="PF08507">
    <property type="entry name" value="COPI_assoc"/>
    <property type="match status" value="1"/>
</dbReference>
<feature type="non-terminal residue" evidence="7">
    <location>
        <position position="1"/>
    </location>
</feature>
<name>A0ABD3P460_9STRA</name>
<evidence type="ECO:0000256" key="4">
    <source>
        <dbReference type="ARBA" id="ARBA00023136"/>
    </source>
</evidence>
<reference evidence="7 8" key="1">
    <citation type="journal article" date="2020" name="G3 (Bethesda)">
        <title>Improved Reference Genome for Cyclotella cryptica CCMP332, a Model for Cell Wall Morphogenesis, Salinity Adaptation, and Lipid Production in Diatoms (Bacillariophyta).</title>
        <authorList>
            <person name="Roberts W.R."/>
            <person name="Downey K.M."/>
            <person name="Ruck E.C."/>
            <person name="Traller J.C."/>
            <person name="Alverson A.J."/>
        </authorList>
    </citation>
    <scope>NUCLEOTIDE SEQUENCE [LARGE SCALE GENOMIC DNA]</scope>
    <source>
        <strain evidence="7 8">CCMP332</strain>
    </source>
</reference>
<feature type="transmembrane region" description="Helical" evidence="6">
    <location>
        <begin position="150"/>
        <end position="170"/>
    </location>
</feature>
<keyword evidence="8" id="KW-1185">Reference proteome</keyword>
<keyword evidence="4 6" id="KW-0472">Membrane</keyword>
<evidence type="ECO:0000256" key="1">
    <source>
        <dbReference type="ARBA" id="ARBA00004141"/>
    </source>
</evidence>
<accession>A0ABD3P460</accession>
<keyword evidence="2 6" id="KW-0812">Transmembrane</keyword>
<dbReference type="InterPro" id="IPR013714">
    <property type="entry name" value="Golgi_TVP15"/>
</dbReference>
<dbReference type="GO" id="GO:0016020">
    <property type="term" value="C:membrane"/>
    <property type="evidence" value="ECO:0007669"/>
    <property type="project" value="UniProtKB-SubCell"/>
</dbReference>